<evidence type="ECO:0000313" key="3">
    <source>
        <dbReference type="EMBL" id="KAF2025715.1"/>
    </source>
</evidence>
<feature type="compositionally biased region" description="Low complexity" evidence="1">
    <location>
        <begin position="66"/>
        <end position="76"/>
    </location>
</feature>
<keyword evidence="2" id="KW-0472">Membrane</keyword>
<dbReference type="AlphaFoldDB" id="A0A9P4H237"/>
<evidence type="ECO:0000313" key="4">
    <source>
        <dbReference type="Proteomes" id="UP000799777"/>
    </source>
</evidence>
<feature type="transmembrane region" description="Helical" evidence="2">
    <location>
        <begin position="232"/>
        <end position="255"/>
    </location>
</feature>
<reference evidence="3" key="1">
    <citation type="journal article" date="2020" name="Stud. Mycol.">
        <title>101 Dothideomycetes genomes: a test case for predicting lifestyles and emergence of pathogens.</title>
        <authorList>
            <person name="Haridas S."/>
            <person name="Albert R."/>
            <person name="Binder M."/>
            <person name="Bloem J."/>
            <person name="Labutti K."/>
            <person name="Salamov A."/>
            <person name="Andreopoulos B."/>
            <person name="Baker S."/>
            <person name="Barry K."/>
            <person name="Bills G."/>
            <person name="Bluhm B."/>
            <person name="Cannon C."/>
            <person name="Castanera R."/>
            <person name="Culley D."/>
            <person name="Daum C."/>
            <person name="Ezra D."/>
            <person name="Gonzalez J."/>
            <person name="Henrissat B."/>
            <person name="Kuo A."/>
            <person name="Liang C."/>
            <person name="Lipzen A."/>
            <person name="Lutzoni F."/>
            <person name="Magnuson J."/>
            <person name="Mondo S."/>
            <person name="Nolan M."/>
            <person name="Ohm R."/>
            <person name="Pangilinan J."/>
            <person name="Park H.-J."/>
            <person name="Ramirez L."/>
            <person name="Alfaro M."/>
            <person name="Sun H."/>
            <person name="Tritt A."/>
            <person name="Yoshinaga Y."/>
            <person name="Zwiers L.-H."/>
            <person name="Turgeon B."/>
            <person name="Goodwin S."/>
            <person name="Spatafora J."/>
            <person name="Crous P."/>
            <person name="Grigoriev I."/>
        </authorList>
    </citation>
    <scope>NUCLEOTIDE SEQUENCE</scope>
    <source>
        <strain evidence="3">CBS 110217</strain>
    </source>
</reference>
<accession>A0A9P4H237</accession>
<gene>
    <name evidence="3" type="ORF">EK21DRAFT_93035</name>
</gene>
<proteinExistence type="predicted"/>
<comment type="caution">
    <text evidence="3">The sequence shown here is derived from an EMBL/GenBank/DDBJ whole genome shotgun (WGS) entry which is preliminary data.</text>
</comment>
<name>A0A9P4H237_9PLEO</name>
<organism evidence="3 4">
    <name type="scientific">Setomelanomma holmii</name>
    <dbReference type="NCBI Taxonomy" id="210430"/>
    <lineage>
        <taxon>Eukaryota</taxon>
        <taxon>Fungi</taxon>
        <taxon>Dikarya</taxon>
        <taxon>Ascomycota</taxon>
        <taxon>Pezizomycotina</taxon>
        <taxon>Dothideomycetes</taxon>
        <taxon>Pleosporomycetidae</taxon>
        <taxon>Pleosporales</taxon>
        <taxon>Pleosporineae</taxon>
        <taxon>Phaeosphaeriaceae</taxon>
        <taxon>Setomelanomma</taxon>
    </lineage>
</organism>
<evidence type="ECO:0008006" key="5">
    <source>
        <dbReference type="Google" id="ProtNLM"/>
    </source>
</evidence>
<feature type="region of interest" description="Disordered" evidence="1">
    <location>
        <begin position="1"/>
        <end position="40"/>
    </location>
</feature>
<feature type="region of interest" description="Disordered" evidence="1">
    <location>
        <begin position="52"/>
        <end position="79"/>
    </location>
</feature>
<dbReference type="Proteomes" id="UP000799777">
    <property type="component" value="Unassembled WGS sequence"/>
</dbReference>
<keyword evidence="2" id="KW-0812">Transmembrane</keyword>
<feature type="compositionally biased region" description="Low complexity" evidence="1">
    <location>
        <begin position="1"/>
        <end position="15"/>
    </location>
</feature>
<sequence length="306" mass="33244">MALPTSAVTSASSSPGDDWPNGYRRARTPDHNHGSPHVQHHASPMVAFTPHVQHGTQQRDSAPVDTTTQRHQQQTPTEDRAAAFSRCDMGSYNTQAHAPDLNLTDQHFPQSHNPVMAHPTLPAAPQNYDATMGSNSPEFVATSLPAYQSNAPEISPRTVHSIPHVYHRQKYVPPASASLSAVAPYYGPGVRPLPYVGNNGYNHPWQPAARAFSVADSSWTPRYGWLATIAHWLAGVIGVCIALGFFASIPLLVVLAQKPELGRWNPVGVTCAPCKEVVRHNVDLAEMVGCRFMDYVPVSTGGRAER</sequence>
<evidence type="ECO:0000256" key="2">
    <source>
        <dbReference type="SAM" id="Phobius"/>
    </source>
</evidence>
<keyword evidence="2" id="KW-1133">Transmembrane helix</keyword>
<protein>
    <recommendedName>
        <fullName evidence="5">LITAF domain-containing protein</fullName>
    </recommendedName>
</protein>
<evidence type="ECO:0000256" key="1">
    <source>
        <dbReference type="SAM" id="MobiDB-lite"/>
    </source>
</evidence>
<dbReference type="EMBL" id="ML978259">
    <property type="protein sequence ID" value="KAF2025715.1"/>
    <property type="molecule type" value="Genomic_DNA"/>
</dbReference>
<keyword evidence="4" id="KW-1185">Reference proteome</keyword>